<dbReference type="InterPro" id="IPR029903">
    <property type="entry name" value="RmlD-like-bd"/>
</dbReference>
<dbReference type="PANTHER" id="PTHR10491:SF4">
    <property type="entry name" value="METHIONINE ADENOSYLTRANSFERASE 2 SUBUNIT BETA"/>
    <property type="match status" value="1"/>
</dbReference>
<evidence type="ECO:0000256" key="2">
    <source>
        <dbReference type="ARBA" id="ARBA00010944"/>
    </source>
</evidence>
<comment type="similarity">
    <text evidence="2 6">Belongs to the dTDP-4-dehydrorhamnose reductase family.</text>
</comment>
<name>A0ABW8ND66_9GAMM</name>
<evidence type="ECO:0000256" key="3">
    <source>
        <dbReference type="ARBA" id="ARBA00012929"/>
    </source>
</evidence>
<evidence type="ECO:0000256" key="1">
    <source>
        <dbReference type="ARBA" id="ARBA00004781"/>
    </source>
</evidence>
<evidence type="ECO:0000256" key="5">
    <source>
        <dbReference type="ARBA" id="ARBA00048200"/>
    </source>
</evidence>
<sequence>MLVNPFYSYVIGADRSVGQCLTRALATENYIYKGVAIERQERLSVQSAGQPFFVLTPSLCHPSDFSDAMAWADLADEHDAPVVLVSSLAVFAADDGHRFSEQDNDYCSSELGIVLMAAEQRIRQCRRHLILRVGQAFAVQSGDFAHTLLTRIRDNGLIQVDDQRTFSPTPDDDIANVLLAMLKQADCSDDLWGTYHFCGVEPVTSYAFAEALLAEAGQFEDLSEARLMEHSEGLAPVIWTPNADVSQLFYTFGIKRKPWRTGLGRLVRRYYRAGSTDS</sequence>
<evidence type="ECO:0000259" key="7">
    <source>
        <dbReference type="Pfam" id="PF04321"/>
    </source>
</evidence>
<dbReference type="EMBL" id="JBBKTX010000001">
    <property type="protein sequence ID" value="MFK4750860.1"/>
    <property type="molecule type" value="Genomic_DNA"/>
</dbReference>
<comment type="cofactor">
    <cofactor evidence="6">
        <name>Mg(2+)</name>
        <dbReference type="ChEBI" id="CHEBI:18420"/>
    </cofactor>
    <text evidence="6">Binds 1 Mg(2+) ion per monomer.</text>
</comment>
<comment type="catalytic activity">
    <reaction evidence="5 6">
        <text>dTDP-beta-L-rhamnose + NADP(+) = dTDP-4-dehydro-beta-L-rhamnose + NADPH + H(+)</text>
        <dbReference type="Rhea" id="RHEA:21796"/>
        <dbReference type="ChEBI" id="CHEBI:15378"/>
        <dbReference type="ChEBI" id="CHEBI:57510"/>
        <dbReference type="ChEBI" id="CHEBI:57783"/>
        <dbReference type="ChEBI" id="CHEBI:58349"/>
        <dbReference type="ChEBI" id="CHEBI:62830"/>
        <dbReference type="EC" id="1.1.1.133"/>
    </reaction>
</comment>
<accession>A0ABW8ND66</accession>
<evidence type="ECO:0000256" key="6">
    <source>
        <dbReference type="RuleBase" id="RU364082"/>
    </source>
</evidence>
<dbReference type="RefSeq" id="WP_416204423.1">
    <property type="nucleotide sequence ID" value="NZ_JBBKTX010000001.1"/>
</dbReference>
<feature type="domain" description="RmlD-like substrate binding" evidence="7">
    <location>
        <begin position="70"/>
        <end position="270"/>
    </location>
</feature>
<evidence type="ECO:0000313" key="8">
    <source>
        <dbReference type="EMBL" id="MFK4750860.1"/>
    </source>
</evidence>
<dbReference type="Pfam" id="PF04321">
    <property type="entry name" value="RmlD_sub_bind"/>
    <property type="match status" value="1"/>
</dbReference>
<keyword evidence="6" id="KW-0560">Oxidoreductase</keyword>
<dbReference type="Gene3D" id="3.40.50.720">
    <property type="entry name" value="NAD(P)-binding Rossmann-like Domain"/>
    <property type="match status" value="1"/>
</dbReference>
<evidence type="ECO:0000256" key="4">
    <source>
        <dbReference type="ARBA" id="ARBA00017099"/>
    </source>
</evidence>
<dbReference type="EC" id="1.1.1.133" evidence="3 6"/>
<dbReference type="PANTHER" id="PTHR10491">
    <property type="entry name" value="DTDP-4-DEHYDRORHAMNOSE REDUCTASE"/>
    <property type="match status" value="1"/>
</dbReference>
<dbReference type="SUPFAM" id="SSF51735">
    <property type="entry name" value="NAD(P)-binding Rossmann-fold domains"/>
    <property type="match status" value="1"/>
</dbReference>
<dbReference type="InterPro" id="IPR036291">
    <property type="entry name" value="NAD(P)-bd_dom_sf"/>
</dbReference>
<dbReference type="InterPro" id="IPR005913">
    <property type="entry name" value="dTDP_dehydrorham_reduct"/>
</dbReference>
<dbReference type="Proteomes" id="UP001620597">
    <property type="component" value="Unassembled WGS sequence"/>
</dbReference>
<comment type="caution">
    <text evidence="8">The sequence shown here is derived from an EMBL/GenBank/DDBJ whole genome shotgun (WGS) entry which is preliminary data.</text>
</comment>
<keyword evidence="9" id="KW-1185">Reference proteome</keyword>
<proteinExistence type="inferred from homology"/>
<comment type="function">
    <text evidence="6">Catalyzes the reduction of dTDP-6-deoxy-L-lyxo-4-hexulose to yield dTDP-L-rhamnose.</text>
</comment>
<keyword evidence="6" id="KW-0521">NADP</keyword>
<dbReference type="Gene3D" id="3.90.25.10">
    <property type="entry name" value="UDP-galactose 4-epimerase, domain 1"/>
    <property type="match status" value="1"/>
</dbReference>
<gene>
    <name evidence="8" type="ORF">WG929_00420</name>
</gene>
<comment type="pathway">
    <text evidence="1 6">Carbohydrate biosynthesis; dTDP-L-rhamnose biosynthesis.</text>
</comment>
<reference evidence="8 9" key="1">
    <citation type="submission" date="2024-03" db="EMBL/GenBank/DDBJ databases">
        <title>High-quality draft genome sequence of Oceanobacter sp. wDCs-4.</title>
        <authorList>
            <person name="Dong C."/>
        </authorList>
    </citation>
    <scope>NUCLEOTIDE SEQUENCE [LARGE SCALE GENOMIC DNA]</scope>
    <source>
        <strain evidence="9">wDCs-4</strain>
    </source>
</reference>
<protein>
    <recommendedName>
        <fullName evidence="4 6">dTDP-4-dehydrorhamnose reductase</fullName>
        <ecNumber evidence="3 6">1.1.1.133</ecNumber>
    </recommendedName>
</protein>
<organism evidence="8 9">
    <name type="scientific">Oceanobacter antarcticus</name>
    <dbReference type="NCBI Taxonomy" id="3133425"/>
    <lineage>
        <taxon>Bacteria</taxon>
        <taxon>Pseudomonadati</taxon>
        <taxon>Pseudomonadota</taxon>
        <taxon>Gammaproteobacteria</taxon>
        <taxon>Oceanospirillales</taxon>
        <taxon>Oceanospirillaceae</taxon>
        <taxon>Oceanobacter</taxon>
    </lineage>
</organism>
<evidence type="ECO:0000313" key="9">
    <source>
        <dbReference type="Proteomes" id="UP001620597"/>
    </source>
</evidence>